<dbReference type="GO" id="GO:0006355">
    <property type="term" value="P:regulation of DNA-templated transcription"/>
    <property type="evidence" value="ECO:0007669"/>
    <property type="project" value="InterPro"/>
</dbReference>
<dbReference type="RefSeq" id="WP_157682007.1">
    <property type="nucleotide sequence ID" value="NZ_LT629740.1"/>
</dbReference>
<evidence type="ECO:0008006" key="4">
    <source>
        <dbReference type="Google" id="ProtNLM"/>
    </source>
</evidence>
<dbReference type="Gene3D" id="1.25.40.10">
    <property type="entry name" value="Tetratricopeptide repeat domain"/>
    <property type="match status" value="1"/>
</dbReference>
<proteinExistence type="predicted"/>
<evidence type="ECO:0000256" key="1">
    <source>
        <dbReference type="SAM" id="Phobius"/>
    </source>
</evidence>
<dbReference type="GO" id="GO:0003677">
    <property type="term" value="F:DNA binding"/>
    <property type="evidence" value="ECO:0007669"/>
    <property type="project" value="InterPro"/>
</dbReference>
<dbReference type="AlphaFoldDB" id="A0A1H1MPI9"/>
<organism evidence="2 3">
    <name type="scientific">Mucilaginibacter mallensis</name>
    <dbReference type="NCBI Taxonomy" id="652787"/>
    <lineage>
        <taxon>Bacteria</taxon>
        <taxon>Pseudomonadati</taxon>
        <taxon>Bacteroidota</taxon>
        <taxon>Sphingobacteriia</taxon>
        <taxon>Sphingobacteriales</taxon>
        <taxon>Sphingobacteriaceae</taxon>
        <taxon>Mucilaginibacter</taxon>
    </lineage>
</organism>
<dbReference type="EMBL" id="LT629740">
    <property type="protein sequence ID" value="SDR88666.1"/>
    <property type="molecule type" value="Genomic_DNA"/>
</dbReference>
<accession>A0A1H1MPI9</accession>
<keyword evidence="1" id="KW-1133">Transmembrane helix</keyword>
<feature type="transmembrane region" description="Helical" evidence="1">
    <location>
        <begin position="297"/>
        <end position="317"/>
    </location>
</feature>
<sequence length="447" mass="51804">MLLFQGKSKEYLDINIQIAQDAKRISYSKGVAIANFRIGKALNMRGDFEQSIRHLIIAEHEGYTQNSEQLKADINRVYGDNENKLGLYNIAIEREKRILNGKIGSKDLIYSIACNKIGEDFLALNRFDSAYFYHKKAYVSLLNADSTTQVIALSIVCGNLSSDWGRQNQPDSARFYLFKSLKLAEQTKYPYALQVATKKAGSFFFTQKKYDSALVYFHRSLQLVGRSNYMYEFKSLYKSLYETYSLNHNDSKSMYYLKLYTAISDSITTLEKKGMPVAISEIDSDHERFFTKNKNRLLQILVIITFSIVTIFVLAYYHSFKMLKKEKDKRVTDKKEFLDSLAESRSQAEIDAFSMLVELAKKRDPAFFIKFNELIPNFSGRLLARFPDLSASDFEFCVYLKMNFDTKEIARYANMTVRSVEAKKYRIRKKFGISSHEDINMWIATNI</sequence>
<dbReference type="InterPro" id="IPR016032">
    <property type="entry name" value="Sig_transdc_resp-reg_C-effctor"/>
</dbReference>
<keyword evidence="1" id="KW-0472">Membrane</keyword>
<dbReference type="SUPFAM" id="SSF46894">
    <property type="entry name" value="C-terminal effector domain of the bipartite response regulators"/>
    <property type="match status" value="1"/>
</dbReference>
<keyword evidence="3" id="KW-1185">Reference proteome</keyword>
<keyword evidence="1" id="KW-0812">Transmembrane</keyword>
<dbReference type="OrthoDB" id="711632at2"/>
<gene>
    <name evidence="2" type="ORF">SAMN05216490_0131</name>
</gene>
<protein>
    <recommendedName>
        <fullName evidence="4">HTH luxR-type domain-containing protein</fullName>
    </recommendedName>
</protein>
<dbReference type="STRING" id="652787.SAMN05216490_0131"/>
<evidence type="ECO:0000313" key="2">
    <source>
        <dbReference type="EMBL" id="SDR88666.1"/>
    </source>
</evidence>
<reference evidence="2 3" key="1">
    <citation type="submission" date="2016-10" db="EMBL/GenBank/DDBJ databases">
        <authorList>
            <person name="de Groot N.N."/>
        </authorList>
    </citation>
    <scope>NUCLEOTIDE SEQUENCE [LARGE SCALE GENOMIC DNA]</scope>
    <source>
        <strain evidence="2 3">MP1X4</strain>
    </source>
</reference>
<dbReference type="SUPFAM" id="SSF48452">
    <property type="entry name" value="TPR-like"/>
    <property type="match status" value="1"/>
</dbReference>
<dbReference type="InterPro" id="IPR011990">
    <property type="entry name" value="TPR-like_helical_dom_sf"/>
</dbReference>
<dbReference type="Proteomes" id="UP000199679">
    <property type="component" value="Chromosome I"/>
</dbReference>
<name>A0A1H1MPI9_MUCMA</name>
<evidence type="ECO:0000313" key="3">
    <source>
        <dbReference type="Proteomes" id="UP000199679"/>
    </source>
</evidence>